<dbReference type="AlphaFoldDB" id="A0AAW6DYR1"/>
<reference evidence="1" key="1">
    <citation type="submission" date="2023-01" db="EMBL/GenBank/DDBJ databases">
        <title>Human gut microbiome strain richness.</title>
        <authorList>
            <person name="Chen-Liaw A."/>
        </authorList>
    </citation>
    <scope>NUCLEOTIDE SEQUENCE</scope>
    <source>
        <strain evidence="1">D59st1_B8_D59t2_181005</strain>
    </source>
</reference>
<dbReference type="Proteomes" id="UP001211421">
    <property type="component" value="Unassembled WGS sequence"/>
</dbReference>
<gene>
    <name evidence="1" type="ORF">PNV70_07880</name>
</gene>
<name>A0AAW6DYR1_9FIRM</name>
<comment type="caution">
    <text evidence="1">The sequence shown here is derived from an EMBL/GenBank/DDBJ whole genome shotgun (WGS) entry which is preliminary data.</text>
</comment>
<protein>
    <submittedName>
        <fullName evidence="1">Uncharacterized protein</fullName>
    </submittedName>
</protein>
<sequence>MKLLESVKLAMQCFSNSFINRNCEIVLIPKFNVYIGLDDVETDEDFKVKLCEWLSRDCSCVLRYSRDKRLIRYWQDNTNAFNKICGTNFTMEQMDYIYTYLGNGINHELTKQFVRSGFDRSIIEKIATTTELWGGNRN</sequence>
<evidence type="ECO:0000313" key="2">
    <source>
        <dbReference type="Proteomes" id="UP001211421"/>
    </source>
</evidence>
<evidence type="ECO:0000313" key="1">
    <source>
        <dbReference type="EMBL" id="MDB8741987.1"/>
    </source>
</evidence>
<dbReference type="RefSeq" id="WP_195551551.1">
    <property type="nucleotide sequence ID" value="NZ_JADMNX010000005.1"/>
</dbReference>
<dbReference type="EMBL" id="JAQMLS010000005">
    <property type="protein sequence ID" value="MDB8741987.1"/>
    <property type="molecule type" value="Genomic_DNA"/>
</dbReference>
<organism evidence="1 2">
    <name type="scientific">Ruminococcus bicirculans</name>
    <name type="common">ex Wegman et al. 2014</name>
    <dbReference type="NCBI Taxonomy" id="1160721"/>
    <lineage>
        <taxon>Bacteria</taxon>
        <taxon>Bacillati</taxon>
        <taxon>Bacillota</taxon>
        <taxon>Clostridia</taxon>
        <taxon>Eubacteriales</taxon>
        <taxon>Oscillospiraceae</taxon>
        <taxon>Ruminococcus</taxon>
    </lineage>
</organism>
<accession>A0AAW6DYR1</accession>
<proteinExistence type="predicted"/>